<gene>
    <name evidence="1" type="ORF">CEUSTIGMA_g5845.t1</name>
</gene>
<dbReference type="STRING" id="1157962.A0A250X5P8"/>
<evidence type="ECO:0000313" key="1">
    <source>
        <dbReference type="EMBL" id="GAX78403.1"/>
    </source>
</evidence>
<name>A0A250X5P8_9CHLO</name>
<accession>A0A250X5P8</accession>
<evidence type="ECO:0000313" key="2">
    <source>
        <dbReference type="Proteomes" id="UP000232323"/>
    </source>
</evidence>
<protein>
    <submittedName>
        <fullName evidence="1">Uncharacterized protein</fullName>
    </submittedName>
</protein>
<organism evidence="1 2">
    <name type="scientific">Chlamydomonas eustigma</name>
    <dbReference type="NCBI Taxonomy" id="1157962"/>
    <lineage>
        <taxon>Eukaryota</taxon>
        <taxon>Viridiplantae</taxon>
        <taxon>Chlorophyta</taxon>
        <taxon>core chlorophytes</taxon>
        <taxon>Chlorophyceae</taxon>
        <taxon>CS clade</taxon>
        <taxon>Chlamydomonadales</taxon>
        <taxon>Chlamydomonadaceae</taxon>
        <taxon>Chlamydomonas</taxon>
    </lineage>
</organism>
<dbReference type="AlphaFoldDB" id="A0A250X5P8"/>
<dbReference type="EMBL" id="BEGY01000032">
    <property type="protein sequence ID" value="GAX78403.1"/>
    <property type="molecule type" value="Genomic_DNA"/>
</dbReference>
<sequence>MFSDCSNLCLKLGLEYGQQLVQNKELANLIAGPCLRAELGTDVSLFSEALLSSLSLLEDADADLAAAARSALLAPGACLFLCQSLPNKREERSTTLLCCAVRLFLRRSPQQFLSSLIADHSVLAALNALPANLRQLLACQLLTGPGRRAMTELESEFIVDVPLALAHIIISRHANQVIHVSDSELGVSGGVEGAHAVVSHHRVEQDEEEESEGRSLWDDHHGGRVNCSWRSVSMLSFACRMLLPRCRLEELLQIAFEDLEEAEEAISASCNSVEAKCGASNSASCNSAEAKCGASNSASCNSAEAKCGASNSASCNSAEAKCGASNSASCNSVEAKCGASNSASCDSAEAKCGASNSASCDSAEAKCGASNSASCNSVEAKCGASNSASCDSAEAKCGASNSASCNSVEAKCGASNSASCDSAEAKCGASKCETWRTHCTPPPRLMTTGLAAAGNLPQAASKCHAGASNPGSVPLKYTTYNDIGRCEEACHGIHSTHPNVSLQPTAQNVYHQTPSARHPSTATGSWVSDVVSATAEMMFYLHGLNLQLAQFRVRCGQGIHNGSGSTSSCENSGVLLKLKGSSCTSDILSSVSIAPCSCPADPADNSAPPIITDVEAAGVLDATTAQRSFATVDHLGEASALPTPFPEYDLPPSQTRNGMPSLVRSSVASAQDARATTVSSGDSHRGLADNLKKLRSAQLSSAEWVKSWRAQQVLDAKQQVSGREMADEQVVSVSESLRGRSCSPVPLAVASREEGVIVAKHGHSRMYRRSFSSPAVLSTSRKGCGFHWPFAPPLSLSPNFPKCEHSSSPQPPKAALRDFNVCHACVHDLKLDSPKSLNSSSNLSVLMPSSMTTAGRSNHIAIMTSFTETSSTSLLLMGRQAGSFGIQLVSEFPPFCNAVDEAKEAGHNNILGSLHPVHTSPLRGPGADLQLWGMRVRGCNAQSWE</sequence>
<comment type="caution">
    <text evidence="1">The sequence shown here is derived from an EMBL/GenBank/DDBJ whole genome shotgun (WGS) entry which is preliminary data.</text>
</comment>
<proteinExistence type="predicted"/>
<dbReference type="Proteomes" id="UP000232323">
    <property type="component" value="Unassembled WGS sequence"/>
</dbReference>
<reference evidence="1 2" key="1">
    <citation type="submission" date="2017-08" db="EMBL/GenBank/DDBJ databases">
        <title>Acidophilic green algal genome provides insights into adaptation to an acidic environment.</title>
        <authorList>
            <person name="Hirooka S."/>
            <person name="Hirose Y."/>
            <person name="Kanesaki Y."/>
            <person name="Higuchi S."/>
            <person name="Fujiwara T."/>
            <person name="Onuma R."/>
            <person name="Era A."/>
            <person name="Ohbayashi R."/>
            <person name="Uzuka A."/>
            <person name="Nozaki H."/>
            <person name="Yoshikawa H."/>
            <person name="Miyagishima S.Y."/>
        </authorList>
    </citation>
    <scope>NUCLEOTIDE SEQUENCE [LARGE SCALE GENOMIC DNA]</scope>
    <source>
        <strain evidence="1 2">NIES-2499</strain>
    </source>
</reference>
<keyword evidence="2" id="KW-1185">Reference proteome</keyword>